<proteinExistence type="predicted"/>
<dbReference type="Proteomes" id="UP001608902">
    <property type="component" value="Unassembled WGS sequence"/>
</dbReference>
<dbReference type="EMBL" id="JBGFUD010014926">
    <property type="protein sequence ID" value="MFH4984022.1"/>
    <property type="molecule type" value="Genomic_DNA"/>
</dbReference>
<feature type="compositionally biased region" description="Polar residues" evidence="1">
    <location>
        <begin position="26"/>
        <end position="42"/>
    </location>
</feature>
<gene>
    <name evidence="2" type="ORF">AB6A40_010731</name>
</gene>
<evidence type="ECO:0000313" key="2">
    <source>
        <dbReference type="EMBL" id="MFH4984022.1"/>
    </source>
</evidence>
<feature type="region of interest" description="Disordered" evidence="1">
    <location>
        <begin position="1"/>
        <end position="42"/>
    </location>
</feature>
<name>A0ABD6F392_9BILA</name>
<dbReference type="AlphaFoldDB" id="A0ABD6F392"/>
<reference evidence="2 3" key="1">
    <citation type="submission" date="2024-08" db="EMBL/GenBank/DDBJ databases">
        <title>Gnathostoma spinigerum genome.</title>
        <authorList>
            <person name="Gonzalez-Bertolin B."/>
            <person name="Monzon S."/>
            <person name="Zaballos A."/>
            <person name="Jimenez P."/>
            <person name="Dekumyoy P."/>
            <person name="Varona S."/>
            <person name="Cuesta I."/>
            <person name="Sumanam S."/>
            <person name="Adisakwattana P."/>
            <person name="Gasser R.B."/>
            <person name="Hernandez-Gonzalez A."/>
            <person name="Young N.D."/>
            <person name="Perteguer M.J."/>
        </authorList>
    </citation>
    <scope>NUCLEOTIDE SEQUENCE [LARGE SCALE GENOMIC DNA]</scope>
    <source>
        <strain evidence="2">AL3</strain>
        <tissue evidence="2">Liver</tissue>
    </source>
</reference>
<sequence>MDEDQPSLFTVSAATNVRDGEMEGNGDSQMMDQLQTPPTETTNVLAKDEHDYKIRTRVIKRLGPEDRYKWFS</sequence>
<evidence type="ECO:0000256" key="1">
    <source>
        <dbReference type="SAM" id="MobiDB-lite"/>
    </source>
</evidence>
<comment type="caution">
    <text evidence="2">The sequence shown here is derived from an EMBL/GenBank/DDBJ whole genome shotgun (WGS) entry which is preliminary data.</text>
</comment>
<evidence type="ECO:0000313" key="3">
    <source>
        <dbReference type="Proteomes" id="UP001608902"/>
    </source>
</evidence>
<accession>A0ABD6F392</accession>
<keyword evidence="3" id="KW-1185">Reference proteome</keyword>
<protein>
    <submittedName>
        <fullName evidence="2">Uncharacterized protein</fullName>
    </submittedName>
</protein>
<organism evidence="2 3">
    <name type="scientific">Gnathostoma spinigerum</name>
    <dbReference type="NCBI Taxonomy" id="75299"/>
    <lineage>
        <taxon>Eukaryota</taxon>
        <taxon>Metazoa</taxon>
        <taxon>Ecdysozoa</taxon>
        <taxon>Nematoda</taxon>
        <taxon>Chromadorea</taxon>
        <taxon>Rhabditida</taxon>
        <taxon>Spirurina</taxon>
        <taxon>Gnathostomatomorpha</taxon>
        <taxon>Gnathostomatoidea</taxon>
        <taxon>Gnathostomatidae</taxon>
        <taxon>Gnathostoma</taxon>
    </lineage>
</organism>